<feature type="region of interest" description="Disordered" evidence="1">
    <location>
        <begin position="179"/>
        <end position="247"/>
    </location>
</feature>
<keyword evidence="3" id="KW-1185">Reference proteome</keyword>
<feature type="compositionally biased region" description="Basic residues" evidence="1">
    <location>
        <begin position="21"/>
        <end position="30"/>
    </location>
</feature>
<dbReference type="OrthoDB" id="6274507at2759"/>
<proteinExistence type="predicted"/>
<protein>
    <submittedName>
        <fullName evidence="2 4">Uncharacterized protein</fullName>
    </submittedName>
</protein>
<organism evidence="4">
    <name type="scientific">Echinostoma caproni</name>
    <dbReference type="NCBI Taxonomy" id="27848"/>
    <lineage>
        <taxon>Eukaryota</taxon>
        <taxon>Metazoa</taxon>
        <taxon>Spiralia</taxon>
        <taxon>Lophotrochozoa</taxon>
        <taxon>Platyhelminthes</taxon>
        <taxon>Trematoda</taxon>
        <taxon>Digenea</taxon>
        <taxon>Plagiorchiida</taxon>
        <taxon>Echinostomata</taxon>
        <taxon>Echinostomatoidea</taxon>
        <taxon>Echinostomatidae</taxon>
        <taxon>Echinostoma</taxon>
    </lineage>
</organism>
<evidence type="ECO:0000313" key="4">
    <source>
        <dbReference type="WBParaSite" id="ECPE_0000705501-mRNA-1"/>
    </source>
</evidence>
<reference evidence="2 3" key="2">
    <citation type="submission" date="2018-11" db="EMBL/GenBank/DDBJ databases">
        <authorList>
            <consortium name="Pathogen Informatics"/>
        </authorList>
    </citation>
    <scope>NUCLEOTIDE SEQUENCE [LARGE SCALE GENOMIC DNA]</scope>
    <source>
        <strain evidence="2 3">Egypt</strain>
    </source>
</reference>
<dbReference type="Proteomes" id="UP000272942">
    <property type="component" value="Unassembled WGS sequence"/>
</dbReference>
<dbReference type="AlphaFoldDB" id="A0A183AJA6"/>
<feature type="compositionally biased region" description="Low complexity" evidence="1">
    <location>
        <begin position="209"/>
        <end position="222"/>
    </location>
</feature>
<evidence type="ECO:0000256" key="1">
    <source>
        <dbReference type="SAM" id="MobiDB-lite"/>
    </source>
</evidence>
<feature type="compositionally biased region" description="Polar residues" evidence="1">
    <location>
        <begin position="35"/>
        <end position="48"/>
    </location>
</feature>
<gene>
    <name evidence="2" type="ORF">ECPE_LOCUS7041</name>
</gene>
<reference evidence="4" key="1">
    <citation type="submission" date="2016-06" db="UniProtKB">
        <authorList>
            <consortium name="WormBaseParasite"/>
        </authorList>
    </citation>
    <scope>IDENTIFICATION</scope>
</reference>
<sequence length="341" mass="37540">MPEMESDQMASNRRFEPSTTRTRKAKRSVPRKYQSMFNINQMPEQSSAPLVPITPGESTGPPNPGSGVSTIGANLNKRLPKWLRWGANKKTSVVECKSDRVVSKVEQAYTESLVTEQKGFLGNLGIGGYIGAEESSFVTSDEVDEQPLQNANGTNQTKSLINLSSLLLWPSQDVESGGLSSGAPILSQSQPARPSRPDLIPLNRERESVSTSSRNNSSVEGSPLSRSSLGAPELSRGRIFSDPQTPTWDRPTVIPELIKVLFLTNTPLGRELMDADTLRSTTNDGSRKPLDSITLLIPFPAWFIHENSPIIPNMTYWVSHLPIDLLRIDATLLVQLIMIYQ</sequence>
<feature type="region of interest" description="Disordered" evidence="1">
    <location>
        <begin position="1"/>
        <end position="64"/>
    </location>
</feature>
<evidence type="ECO:0000313" key="2">
    <source>
        <dbReference type="EMBL" id="VDP80006.1"/>
    </source>
</evidence>
<dbReference type="EMBL" id="UZAN01044082">
    <property type="protein sequence ID" value="VDP80006.1"/>
    <property type="molecule type" value="Genomic_DNA"/>
</dbReference>
<accession>A0A183AJA6</accession>
<name>A0A183AJA6_9TREM</name>
<evidence type="ECO:0000313" key="3">
    <source>
        <dbReference type="Proteomes" id="UP000272942"/>
    </source>
</evidence>
<dbReference type="WBParaSite" id="ECPE_0000705501-mRNA-1">
    <property type="protein sequence ID" value="ECPE_0000705501-mRNA-1"/>
    <property type="gene ID" value="ECPE_0000705501"/>
</dbReference>